<feature type="compositionally biased region" description="Basic and acidic residues" evidence="2">
    <location>
        <begin position="354"/>
        <end position="366"/>
    </location>
</feature>
<accession>A0A2R5G9I7</accession>
<feature type="region of interest" description="Disordered" evidence="2">
    <location>
        <begin position="416"/>
        <end position="461"/>
    </location>
</feature>
<feature type="region of interest" description="Disordered" evidence="2">
    <location>
        <begin position="333"/>
        <end position="398"/>
    </location>
</feature>
<feature type="region of interest" description="Disordered" evidence="2">
    <location>
        <begin position="91"/>
        <end position="116"/>
    </location>
</feature>
<reference evidence="3 4" key="1">
    <citation type="submission" date="2017-12" db="EMBL/GenBank/DDBJ databases">
        <title>Sequencing, de novo assembly and annotation of complete genome of a new Thraustochytrid species, strain FCC1311.</title>
        <authorList>
            <person name="Sedici K."/>
            <person name="Godart F."/>
            <person name="Aiese Cigliano R."/>
            <person name="Sanseverino W."/>
            <person name="Barakat M."/>
            <person name="Ortet P."/>
            <person name="Marechal E."/>
            <person name="Cagnac O."/>
            <person name="Amato A."/>
        </authorList>
    </citation>
    <scope>NUCLEOTIDE SEQUENCE [LARGE SCALE GENOMIC DNA]</scope>
</reference>
<dbReference type="EMBL" id="BEYU01000008">
    <property type="protein sequence ID" value="GBG24731.1"/>
    <property type="molecule type" value="Genomic_DNA"/>
</dbReference>
<keyword evidence="1" id="KW-0175">Coiled coil</keyword>
<feature type="compositionally biased region" description="Basic and acidic residues" evidence="2">
    <location>
        <begin position="103"/>
        <end position="115"/>
    </location>
</feature>
<proteinExistence type="predicted"/>
<protein>
    <submittedName>
        <fullName evidence="3">Uncharacterized protein</fullName>
    </submittedName>
</protein>
<keyword evidence="4" id="KW-1185">Reference proteome</keyword>
<evidence type="ECO:0000256" key="2">
    <source>
        <dbReference type="SAM" id="MobiDB-lite"/>
    </source>
</evidence>
<dbReference type="AlphaFoldDB" id="A0A2R5G9I7"/>
<name>A0A2R5G9I7_9STRA</name>
<evidence type="ECO:0000313" key="4">
    <source>
        <dbReference type="Proteomes" id="UP000241890"/>
    </source>
</evidence>
<feature type="compositionally biased region" description="Low complexity" evidence="2">
    <location>
        <begin position="439"/>
        <end position="461"/>
    </location>
</feature>
<evidence type="ECO:0000256" key="1">
    <source>
        <dbReference type="SAM" id="Coils"/>
    </source>
</evidence>
<sequence length="493" mass="54706">MEDALHKLNAFLAPGTDYPEPNAAETTGKAKEDVFFRFDKALLQDLEADEILELLTRELHVCAPLLQGIRDQYESFLSSGEYAEKMALLPMPGSETNGASTKPETRADAKHDSSKPCDVAASIEKDVPVAPNPRLESWTNGRSSPNVRSRRLIDRKLRSGAHHDLEVAVSDIRNVHEGTGFDWTRVKKCSQSLQGVVEVIPIYSQTFERVAERLSASRPLLASALLHVWKMHLEVLMAVLSRCKQDMAPDAENAQLVKEIERLTNRYDSNRQLLAHATQEIDVLNRQRNELQRRLAGKEETLSALVEQERLLFTMEQDFEHLVTLAKQELEFEQARAEPDVPPAAASETASDDSQEKPEDHRESDVKAQLQKVDEHEEGSEAGNGDESGADGLGDDNKESTLYISEMLGKGLLTNAKASPGCKQSLSSQREEDDALTVSRSLSRCSETTCSSSSSDSLGEAVELAEEEAIEEELAAMNKEIEDLELKHLVYPT</sequence>
<dbReference type="Proteomes" id="UP000241890">
    <property type="component" value="Unassembled WGS sequence"/>
</dbReference>
<comment type="caution">
    <text evidence="3">The sequence shown here is derived from an EMBL/GenBank/DDBJ whole genome shotgun (WGS) entry which is preliminary data.</text>
</comment>
<feature type="coiled-coil region" evidence="1">
    <location>
        <begin position="253"/>
        <end position="308"/>
    </location>
</feature>
<dbReference type="InParanoid" id="A0A2R5G9I7"/>
<gene>
    <name evidence="3" type="ORF">FCC1311_009492</name>
</gene>
<organism evidence="3 4">
    <name type="scientific">Hondaea fermentalgiana</name>
    <dbReference type="NCBI Taxonomy" id="2315210"/>
    <lineage>
        <taxon>Eukaryota</taxon>
        <taxon>Sar</taxon>
        <taxon>Stramenopiles</taxon>
        <taxon>Bigyra</taxon>
        <taxon>Labyrinthulomycetes</taxon>
        <taxon>Thraustochytrida</taxon>
        <taxon>Thraustochytriidae</taxon>
        <taxon>Hondaea</taxon>
    </lineage>
</organism>
<evidence type="ECO:0000313" key="3">
    <source>
        <dbReference type="EMBL" id="GBG24731.1"/>
    </source>
</evidence>